<proteinExistence type="predicted"/>
<accession>A0ABS3NKB3</accession>
<protein>
    <submittedName>
        <fullName evidence="1">Uncharacterized protein</fullName>
    </submittedName>
</protein>
<gene>
    <name evidence="1" type="ORF">J3492_01345</name>
</gene>
<name>A0ABS3NKB3_9GAMM</name>
<evidence type="ECO:0000313" key="2">
    <source>
        <dbReference type="Proteomes" id="UP000664554"/>
    </source>
</evidence>
<organism evidence="1 2">
    <name type="scientific">Psychrobacter coccoides</name>
    <dbReference type="NCBI Taxonomy" id="2818440"/>
    <lineage>
        <taxon>Bacteria</taxon>
        <taxon>Pseudomonadati</taxon>
        <taxon>Pseudomonadota</taxon>
        <taxon>Gammaproteobacteria</taxon>
        <taxon>Moraxellales</taxon>
        <taxon>Moraxellaceae</taxon>
        <taxon>Psychrobacter</taxon>
    </lineage>
</organism>
<sequence>MMDVKALFKKGIEQQLLDVDDYIFTPKQYEMRVEDGDLKCILNSDGSVNIFYSKEGITDVRAAARKHPFTTFDTELHHGIYDDVIEDLIDSVNEIINSHSKYFRINKVLPMTAALDGDTVITEADKD</sequence>
<comment type="caution">
    <text evidence="1">The sequence shown here is derived from an EMBL/GenBank/DDBJ whole genome shotgun (WGS) entry which is preliminary data.</text>
</comment>
<evidence type="ECO:0000313" key="1">
    <source>
        <dbReference type="EMBL" id="MBO1529857.1"/>
    </source>
</evidence>
<dbReference type="Proteomes" id="UP000664554">
    <property type="component" value="Unassembled WGS sequence"/>
</dbReference>
<reference evidence="1 2" key="1">
    <citation type="submission" date="2021-03" db="EMBL/GenBank/DDBJ databases">
        <authorList>
            <person name="Shang D.-D."/>
            <person name="Du Z.-J."/>
            <person name="Chen G.-J."/>
        </authorList>
    </citation>
    <scope>NUCLEOTIDE SEQUENCE [LARGE SCALE GENOMIC DNA]</scope>
    <source>
        <strain evidence="1 2">F1192</strain>
    </source>
</reference>
<dbReference type="EMBL" id="JAGBKM010000001">
    <property type="protein sequence ID" value="MBO1529857.1"/>
    <property type="molecule type" value="Genomic_DNA"/>
</dbReference>
<keyword evidence="2" id="KW-1185">Reference proteome</keyword>